<feature type="region of interest" description="Disordered" evidence="5">
    <location>
        <begin position="700"/>
        <end position="844"/>
    </location>
</feature>
<name>A9V4B2_MONBE</name>
<keyword evidence="2" id="KW-0378">Hydrolase</keyword>
<feature type="compositionally biased region" description="Basic and acidic residues" evidence="5">
    <location>
        <begin position="565"/>
        <end position="575"/>
    </location>
</feature>
<evidence type="ECO:0000256" key="1">
    <source>
        <dbReference type="ARBA" id="ARBA00012368"/>
    </source>
</evidence>
<dbReference type="PANTHER" id="PTHR10336">
    <property type="entry name" value="PHOSPHOINOSITIDE-SPECIFIC PHOSPHOLIPASE C FAMILY PROTEIN"/>
    <property type="match status" value="1"/>
</dbReference>
<evidence type="ECO:0000256" key="3">
    <source>
        <dbReference type="ARBA" id="ARBA00022963"/>
    </source>
</evidence>
<dbReference type="Proteomes" id="UP000001357">
    <property type="component" value="Unassembled WGS sequence"/>
</dbReference>
<feature type="compositionally biased region" description="Pro residues" evidence="5">
    <location>
        <begin position="789"/>
        <end position="800"/>
    </location>
</feature>
<dbReference type="InterPro" id="IPR001192">
    <property type="entry name" value="PI-PLC_fam"/>
</dbReference>
<dbReference type="GeneID" id="5892846"/>
<dbReference type="Pfam" id="PF00388">
    <property type="entry name" value="PI-PLC-X"/>
    <property type="match status" value="1"/>
</dbReference>
<dbReference type="RefSeq" id="XP_001747504.1">
    <property type="nucleotide sequence ID" value="XM_001747452.1"/>
</dbReference>
<dbReference type="GO" id="GO:0046488">
    <property type="term" value="P:phosphatidylinositol metabolic process"/>
    <property type="evidence" value="ECO:0000318"/>
    <property type="project" value="GO_Central"/>
</dbReference>
<evidence type="ECO:0000256" key="2">
    <source>
        <dbReference type="ARBA" id="ARBA00022801"/>
    </source>
</evidence>
<gene>
    <name evidence="7" type="ORF">MONBRDRAFT_9814</name>
</gene>
<sequence length="892" mass="97807">MGTAPSSCRGCVEAPTLLTTPSGIRPDAYRPARREVYQDMSRPLSHYYLLSSSNSYLVTATAAAKGKTGLQTIEAALQLGCRHLELTCHSAKPGWSGQLAGANAEPLVYHNGYSQRPLPLRLCLTTIARLAFQASPFPLVLTLDDHCSAQGKLILAAVLRECLADLLFIPGAQQGHEFASPASLKRKILLLHLDHMRARRGYDGTPQALQDLVYLHQTEFHSLFASRYTTYAAASVFDWPQVAQLTRHHQSTLQEHAYRHVVQSKPSATLLGPANPNCMRLLEQGVQMPGAEWHQWDEAVWVLVGLFRTDNGGCGYLRKPDVLCQRVVPKNVWHTQTRNRLVPTPSNPSQEPDADCLPSRCVPASAHIPSTPEAEVPSSSGPSRPASGPDKNEAPVGSPSSETSDVADSDPLRLTCRLRSVRLQAPPTYRHGVQISVALFEFGQAEPVRYTSAMAPVGTYRFQDAFTFDVRYPQHAVLLFKLLARPVPGSDFDQSPVDVGPSGLPPRQGSAPITPSRSRVATRTHSRGRSIAMALLRPLNRHRRRHQSQSQGRRPSAQAPWSEGGRGRRGSERRGSTMSYEGGRRTHRTRRMRQRSSAIQSADRAENEVLGHFALAVNNMTAGPVLLPLLDWQCQSLSDSCLGVDLTIDSQAAHYDLAAPRELLRQPRHSLIVPLASSSPPRLLEEADSMMEASDVVPALNKSDPHHHERPTAPSKLLTPVLPPRGLPRLSIGSHPTLARSQENISRLQHSSISEQTTPRVHVTRPVRRRGPQVGDRLRPEGWDTPTSPLSPPWVSPPWSPVNSRRSSLQSTTSSPRRVLVSPRGSEANVSTSTPGLSSPVKSPSQLSKSLVVSHIEDSAVATAKLSHADWTLQWHEYECARAEGDPETSSI</sequence>
<dbReference type="Pfam" id="PF00387">
    <property type="entry name" value="PI-PLC-Y"/>
    <property type="match status" value="1"/>
</dbReference>
<feature type="compositionally biased region" description="Basic residues" evidence="5">
    <location>
        <begin position="585"/>
        <end position="594"/>
    </location>
</feature>
<evidence type="ECO:0000256" key="5">
    <source>
        <dbReference type="SAM" id="MobiDB-lite"/>
    </source>
</evidence>
<dbReference type="GO" id="GO:0016042">
    <property type="term" value="P:lipid catabolic process"/>
    <property type="evidence" value="ECO:0007669"/>
    <property type="project" value="UniProtKB-KW"/>
</dbReference>
<proteinExistence type="predicted"/>
<feature type="compositionally biased region" description="Low complexity" evidence="5">
    <location>
        <begin position="377"/>
        <end position="389"/>
    </location>
</feature>
<dbReference type="GO" id="GO:0048015">
    <property type="term" value="P:phosphatidylinositol-mediated signaling"/>
    <property type="evidence" value="ECO:0000318"/>
    <property type="project" value="GO_Central"/>
</dbReference>
<dbReference type="GO" id="GO:0004435">
    <property type="term" value="F:phosphatidylinositol-4,5-bisphosphate phospholipase C activity"/>
    <property type="evidence" value="ECO:0000318"/>
    <property type="project" value="GO_Central"/>
</dbReference>
<accession>A9V4B2</accession>
<dbReference type="eggNOG" id="KOG0169">
    <property type="taxonomic scope" value="Eukaryota"/>
</dbReference>
<keyword evidence="3" id="KW-0442">Lipid degradation</keyword>
<dbReference type="PROSITE" id="PS50008">
    <property type="entry name" value="PIPLC_Y_DOMAIN"/>
    <property type="match status" value="1"/>
</dbReference>
<dbReference type="SUPFAM" id="SSF51695">
    <property type="entry name" value="PLC-like phosphodiesterases"/>
    <property type="match status" value="1"/>
</dbReference>
<feature type="region of interest" description="Disordered" evidence="5">
    <location>
        <begin position="338"/>
        <end position="411"/>
    </location>
</feature>
<evidence type="ECO:0000313" key="7">
    <source>
        <dbReference type="EMBL" id="EDQ87584.1"/>
    </source>
</evidence>
<feature type="compositionally biased region" description="Basic residues" evidence="5">
    <location>
        <begin position="762"/>
        <end position="771"/>
    </location>
</feature>
<dbReference type="SMART" id="SM00148">
    <property type="entry name" value="PLCXc"/>
    <property type="match status" value="1"/>
</dbReference>
<feature type="compositionally biased region" description="Low complexity" evidence="5">
    <location>
        <begin position="801"/>
        <end position="818"/>
    </location>
</feature>
<dbReference type="InterPro" id="IPR017946">
    <property type="entry name" value="PLC-like_Pdiesterase_TIM-brl"/>
</dbReference>
<dbReference type="SMART" id="SM00149">
    <property type="entry name" value="PLCYc"/>
    <property type="match status" value="1"/>
</dbReference>
<evidence type="ECO:0000259" key="6">
    <source>
        <dbReference type="PROSITE" id="PS50008"/>
    </source>
</evidence>
<dbReference type="InterPro" id="IPR000909">
    <property type="entry name" value="PLipase_C_PInositol-sp_X_dom"/>
</dbReference>
<dbReference type="InParanoid" id="A9V4B2"/>
<keyword evidence="4" id="KW-0443">Lipid metabolism</keyword>
<feature type="compositionally biased region" description="Polar residues" evidence="5">
    <location>
        <begin position="739"/>
        <end position="756"/>
    </location>
</feature>
<feature type="region of interest" description="Disordered" evidence="5">
    <location>
        <begin position="493"/>
        <end position="605"/>
    </location>
</feature>
<dbReference type="KEGG" id="mbr:MONBRDRAFT_9814"/>
<dbReference type="STRING" id="81824.A9V4B2"/>
<dbReference type="PANTHER" id="PTHR10336:SF36">
    <property type="entry name" value="1-PHOSPHATIDYLINOSITOL 4,5-BISPHOSPHATE PHOSPHODIESTERASE BETA-4"/>
    <property type="match status" value="1"/>
</dbReference>
<dbReference type="EMBL" id="CH991558">
    <property type="protein sequence ID" value="EDQ87584.1"/>
    <property type="molecule type" value="Genomic_DNA"/>
</dbReference>
<dbReference type="Gene3D" id="3.20.20.190">
    <property type="entry name" value="Phosphatidylinositol (PI) phosphodiesterase"/>
    <property type="match status" value="1"/>
</dbReference>
<protein>
    <recommendedName>
        <fullName evidence="1">phosphoinositide phospholipase C</fullName>
        <ecNumber evidence="1">3.1.4.11</ecNumber>
    </recommendedName>
</protein>
<dbReference type="InterPro" id="IPR001711">
    <property type="entry name" value="PLipase_C_Pinositol-sp_Y"/>
</dbReference>
<dbReference type="GO" id="GO:0051209">
    <property type="term" value="P:release of sequestered calcium ion into cytosol"/>
    <property type="evidence" value="ECO:0000318"/>
    <property type="project" value="GO_Central"/>
</dbReference>
<feature type="domain" description="PI-PLC Y-box" evidence="6">
    <location>
        <begin position="212"/>
        <end position="323"/>
    </location>
</feature>
<dbReference type="PROSITE" id="PS50007">
    <property type="entry name" value="PIPLC_X_DOMAIN"/>
    <property type="match status" value="1"/>
</dbReference>
<evidence type="ECO:0000256" key="4">
    <source>
        <dbReference type="ARBA" id="ARBA00023098"/>
    </source>
</evidence>
<evidence type="ECO:0000313" key="8">
    <source>
        <dbReference type="Proteomes" id="UP000001357"/>
    </source>
</evidence>
<dbReference type="AlphaFoldDB" id="A9V4B2"/>
<reference evidence="7 8" key="1">
    <citation type="journal article" date="2008" name="Nature">
        <title>The genome of the choanoflagellate Monosiga brevicollis and the origin of metazoans.</title>
        <authorList>
            <consortium name="JGI Sequencing"/>
            <person name="King N."/>
            <person name="Westbrook M.J."/>
            <person name="Young S.L."/>
            <person name="Kuo A."/>
            <person name="Abedin M."/>
            <person name="Chapman J."/>
            <person name="Fairclough S."/>
            <person name="Hellsten U."/>
            <person name="Isogai Y."/>
            <person name="Letunic I."/>
            <person name="Marr M."/>
            <person name="Pincus D."/>
            <person name="Putnam N."/>
            <person name="Rokas A."/>
            <person name="Wright K.J."/>
            <person name="Zuzow R."/>
            <person name="Dirks W."/>
            <person name="Good M."/>
            <person name="Goodstein D."/>
            <person name="Lemons D."/>
            <person name="Li W."/>
            <person name="Lyons J.B."/>
            <person name="Morris A."/>
            <person name="Nichols S."/>
            <person name="Richter D.J."/>
            <person name="Salamov A."/>
            <person name="Bork P."/>
            <person name="Lim W.A."/>
            <person name="Manning G."/>
            <person name="Miller W.T."/>
            <person name="McGinnis W."/>
            <person name="Shapiro H."/>
            <person name="Tjian R."/>
            <person name="Grigoriev I.V."/>
            <person name="Rokhsar D."/>
        </authorList>
    </citation>
    <scope>NUCLEOTIDE SEQUENCE [LARGE SCALE GENOMIC DNA]</scope>
    <source>
        <strain evidence="8">MX1 / ATCC 50154</strain>
    </source>
</reference>
<keyword evidence="8" id="KW-1185">Reference proteome</keyword>
<dbReference type="EC" id="3.1.4.11" evidence="1"/>
<organism evidence="7 8">
    <name type="scientific">Monosiga brevicollis</name>
    <name type="common">Choanoflagellate</name>
    <dbReference type="NCBI Taxonomy" id="81824"/>
    <lineage>
        <taxon>Eukaryota</taxon>
        <taxon>Choanoflagellata</taxon>
        <taxon>Craspedida</taxon>
        <taxon>Salpingoecidae</taxon>
        <taxon>Monosiga</taxon>
    </lineage>
</organism>
<feature type="compositionally biased region" description="Polar residues" evidence="5">
    <location>
        <begin position="828"/>
        <end position="844"/>
    </location>
</feature>